<dbReference type="PRINTS" id="PR00385">
    <property type="entry name" value="P450"/>
</dbReference>
<dbReference type="EMBL" id="KV878974">
    <property type="protein sequence ID" value="OJK01623.1"/>
    <property type="molecule type" value="Genomic_DNA"/>
</dbReference>
<evidence type="ECO:0000256" key="1">
    <source>
        <dbReference type="ARBA" id="ARBA00001971"/>
    </source>
</evidence>
<evidence type="ECO:0000256" key="7">
    <source>
        <dbReference type="PIRSR" id="PIRSR602401-1"/>
    </source>
</evidence>
<keyword evidence="7" id="KW-0349">Heme</keyword>
<reference evidence="10" key="1">
    <citation type="journal article" date="2017" name="Genome Biol.">
        <title>Comparative genomics reveals high biological diversity and specific adaptations in the industrially and medically important fungal genus Aspergillus.</title>
        <authorList>
            <person name="de Vries R.P."/>
            <person name="Riley R."/>
            <person name="Wiebenga A."/>
            <person name="Aguilar-Osorio G."/>
            <person name="Amillis S."/>
            <person name="Uchima C.A."/>
            <person name="Anderluh G."/>
            <person name="Asadollahi M."/>
            <person name="Askin M."/>
            <person name="Barry K."/>
            <person name="Battaglia E."/>
            <person name="Bayram O."/>
            <person name="Benocci T."/>
            <person name="Braus-Stromeyer S.A."/>
            <person name="Caldana C."/>
            <person name="Canovas D."/>
            <person name="Cerqueira G.C."/>
            <person name="Chen F."/>
            <person name="Chen W."/>
            <person name="Choi C."/>
            <person name="Clum A."/>
            <person name="Dos Santos R.A."/>
            <person name="Damasio A.R."/>
            <person name="Diallinas G."/>
            <person name="Emri T."/>
            <person name="Fekete E."/>
            <person name="Flipphi M."/>
            <person name="Freyberg S."/>
            <person name="Gallo A."/>
            <person name="Gournas C."/>
            <person name="Habgood R."/>
            <person name="Hainaut M."/>
            <person name="Harispe M.L."/>
            <person name="Henrissat B."/>
            <person name="Hilden K.S."/>
            <person name="Hope R."/>
            <person name="Hossain A."/>
            <person name="Karabika E."/>
            <person name="Karaffa L."/>
            <person name="Karanyi Z."/>
            <person name="Krasevec N."/>
            <person name="Kuo A."/>
            <person name="Kusch H."/>
            <person name="LaButti K."/>
            <person name="Lagendijk E.L."/>
            <person name="Lapidus A."/>
            <person name="Levasseur A."/>
            <person name="Lindquist E."/>
            <person name="Lipzen A."/>
            <person name="Logrieco A.F."/>
            <person name="MacCabe A."/>
            <person name="Maekelae M.R."/>
            <person name="Malavazi I."/>
            <person name="Melin P."/>
            <person name="Meyer V."/>
            <person name="Mielnichuk N."/>
            <person name="Miskei M."/>
            <person name="Molnar A.P."/>
            <person name="Mule G."/>
            <person name="Ngan C.Y."/>
            <person name="Orejas M."/>
            <person name="Orosz E."/>
            <person name="Ouedraogo J.P."/>
            <person name="Overkamp K.M."/>
            <person name="Park H.-S."/>
            <person name="Perrone G."/>
            <person name="Piumi F."/>
            <person name="Punt P.J."/>
            <person name="Ram A.F."/>
            <person name="Ramon A."/>
            <person name="Rauscher S."/>
            <person name="Record E."/>
            <person name="Riano-Pachon D.M."/>
            <person name="Robert V."/>
            <person name="Roehrig J."/>
            <person name="Ruller R."/>
            <person name="Salamov A."/>
            <person name="Salih N.S."/>
            <person name="Samson R.A."/>
            <person name="Sandor E."/>
            <person name="Sanguinetti M."/>
            <person name="Schuetze T."/>
            <person name="Sepcic K."/>
            <person name="Shelest E."/>
            <person name="Sherlock G."/>
            <person name="Sophianopoulou V."/>
            <person name="Squina F.M."/>
            <person name="Sun H."/>
            <person name="Susca A."/>
            <person name="Todd R.B."/>
            <person name="Tsang A."/>
            <person name="Unkles S.E."/>
            <person name="van de Wiele N."/>
            <person name="van Rossen-Uffink D."/>
            <person name="Oliveira J.V."/>
            <person name="Vesth T.C."/>
            <person name="Visser J."/>
            <person name="Yu J.-H."/>
            <person name="Zhou M."/>
            <person name="Andersen M.R."/>
            <person name="Archer D.B."/>
            <person name="Baker S.E."/>
            <person name="Benoit I."/>
            <person name="Brakhage A.A."/>
            <person name="Braus G.H."/>
            <person name="Fischer R."/>
            <person name="Frisvad J.C."/>
            <person name="Goldman G.H."/>
            <person name="Houbraken J."/>
            <person name="Oakley B."/>
            <person name="Pocsi I."/>
            <person name="Scazzocchio C."/>
            <person name="Seiboth B."/>
            <person name="vanKuyk P.A."/>
            <person name="Wortman J."/>
            <person name="Dyer P.S."/>
            <person name="Grigoriev I.V."/>
        </authorList>
    </citation>
    <scope>NUCLEOTIDE SEQUENCE [LARGE SCALE GENOMIC DNA]</scope>
    <source>
        <strain evidence="10">ATCC 16872 / CBS 172.66 / WB 5094</strain>
    </source>
</reference>
<protein>
    <recommendedName>
        <fullName evidence="11">Cytochrome P450</fullName>
    </recommendedName>
</protein>
<dbReference type="GeneID" id="30973261"/>
<dbReference type="GO" id="GO:0005506">
    <property type="term" value="F:iron ion binding"/>
    <property type="evidence" value="ECO:0007669"/>
    <property type="project" value="InterPro"/>
</dbReference>
<evidence type="ECO:0008006" key="11">
    <source>
        <dbReference type="Google" id="ProtNLM"/>
    </source>
</evidence>
<evidence type="ECO:0000256" key="5">
    <source>
        <dbReference type="ARBA" id="ARBA00023004"/>
    </source>
</evidence>
<gene>
    <name evidence="9" type="ORF">ASPACDRAFT_26755</name>
</gene>
<feature type="transmembrane region" description="Helical" evidence="8">
    <location>
        <begin position="65"/>
        <end position="86"/>
    </location>
</feature>
<keyword evidence="8" id="KW-0472">Membrane</keyword>
<evidence type="ECO:0000256" key="2">
    <source>
        <dbReference type="ARBA" id="ARBA00010617"/>
    </source>
</evidence>
<dbReference type="Pfam" id="PF00067">
    <property type="entry name" value="p450"/>
    <property type="match status" value="1"/>
</dbReference>
<dbReference type="GO" id="GO:0020037">
    <property type="term" value="F:heme binding"/>
    <property type="evidence" value="ECO:0007669"/>
    <property type="project" value="InterPro"/>
</dbReference>
<dbReference type="GO" id="GO:0016705">
    <property type="term" value="F:oxidoreductase activity, acting on paired donors, with incorporation or reduction of molecular oxygen"/>
    <property type="evidence" value="ECO:0007669"/>
    <property type="project" value="InterPro"/>
</dbReference>
<dbReference type="STRING" id="690307.A0A1L9WZN0"/>
<dbReference type="PRINTS" id="PR00463">
    <property type="entry name" value="EP450I"/>
</dbReference>
<comment type="cofactor">
    <cofactor evidence="1 7">
        <name>heme</name>
        <dbReference type="ChEBI" id="CHEBI:30413"/>
    </cofactor>
</comment>
<keyword evidence="3 7" id="KW-0479">Metal-binding</keyword>
<dbReference type="PANTHER" id="PTHR24305">
    <property type="entry name" value="CYTOCHROME P450"/>
    <property type="match status" value="1"/>
</dbReference>
<dbReference type="AlphaFoldDB" id="A0A1L9WZN0"/>
<evidence type="ECO:0000256" key="8">
    <source>
        <dbReference type="SAM" id="Phobius"/>
    </source>
</evidence>
<dbReference type="Proteomes" id="UP000184546">
    <property type="component" value="Unassembled WGS sequence"/>
</dbReference>
<dbReference type="Gene3D" id="1.10.630.10">
    <property type="entry name" value="Cytochrome P450"/>
    <property type="match status" value="1"/>
</dbReference>
<dbReference type="GO" id="GO:0004497">
    <property type="term" value="F:monooxygenase activity"/>
    <property type="evidence" value="ECO:0007669"/>
    <property type="project" value="UniProtKB-KW"/>
</dbReference>
<dbReference type="InterPro" id="IPR050121">
    <property type="entry name" value="Cytochrome_P450_monoxygenase"/>
</dbReference>
<feature type="transmembrane region" description="Helical" evidence="8">
    <location>
        <begin position="6"/>
        <end position="25"/>
    </location>
</feature>
<dbReference type="InterPro" id="IPR002401">
    <property type="entry name" value="Cyt_P450_E_grp-I"/>
</dbReference>
<sequence>MASSFLLLNCTFPALAGLLAHHMLFRRREWHMEGRRLLNITLVMFPVLVIFESREAFRMTSFAHASLIMSSFFLSLFSSMIIYRIFFHRIRQFPGPFLAGVSKLWHSYQCLGGQNHLLLDKLHQEYGDFVRTGPNEITVFHPQALAILDGPRSQTRKSDWYDLLLPYEGVTTIRERALHDQRRRIWNKAFAAPELAHYRRHILSLVLQFDSLVAVAAAEERPVPFSTYAYWFSFDAMGLFALSRSFNMLRNEEWHYSILMMRRAMKLLGPLTPVPWLAQLGFSLLRNYWVVKDWHTMIAWCRQRMQERTRVSKFSFSLKEPDSHDIAQWIIDDARKCSTIYNDERTLTGEAVVAIIAGSDTVAPTLVFLFYELALHPEKAAKLYEELRKEDIADFKTLQRLPYLNAIIKETLRLHPAVPTGGYRDTPADGIVIDGTFIPGDTTLIAPRYSLSRLESCYVNASKWIPERWTTQSELIKDNKSFLPFGQGRYTCLGKELAMSELQLVTASLISNYRLAFPVGWDESRIKKVEDDLRDQFTAAPGQLELLFIRR</sequence>
<dbReference type="PANTHER" id="PTHR24305:SF187">
    <property type="entry name" value="P450, PUTATIVE (EUROFUNG)-RELATED"/>
    <property type="match status" value="1"/>
</dbReference>
<dbReference type="CDD" id="cd11061">
    <property type="entry name" value="CYP67-like"/>
    <property type="match status" value="1"/>
</dbReference>
<feature type="transmembrane region" description="Helical" evidence="8">
    <location>
        <begin position="37"/>
        <end position="53"/>
    </location>
</feature>
<organism evidence="9 10">
    <name type="scientific">Aspergillus aculeatus (strain ATCC 16872 / CBS 172.66 / WB 5094)</name>
    <dbReference type="NCBI Taxonomy" id="690307"/>
    <lineage>
        <taxon>Eukaryota</taxon>
        <taxon>Fungi</taxon>
        <taxon>Dikarya</taxon>
        <taxon>Ascomycota</taxon>
        <taxon>Pezizomycotina</taxon>
        <taxon>Eurotiomycetes</taxon>
        <taxon>Eurotiomycetidae</taxon>
        <taxon>Eurotiales</taxon>
        <taxon>Aspergillaceae</taxon>
        <taxon>Aspergillus</taxon>
        <taxon>Aspergillus subgen. Circumdati</taxon>
    </lineage>
</organism>
<evidence type="ECO:0000313" key="10">
    <source>
        <dbReference type="Proteomes" id="UP000184546"/>
    </source>
</evidence>
<keyword evidence="10" id="KW-1185">Reference proteome</keyword>
<keyword evidence="6" id="KW-0503">Monooxygenase</keyword>
<keyword evidence="8" id="KW-0812">Transmembrane</keyword>
<comment type="similarity">
    <text evidence="2">Belongs to the cytochrome P450 family.</text>
</comment>
<dbReference type="OrthoDB" id="6692864at2759"/>
<dbReference type="SUPFAM" id="SSF48264">
    <property type="entry name" value="Cytochrome P450"/>
    <property type="match status" value="1"/>
</dbReference>
<name>A0A1L9WZN0_ASPA1</name>
<evidence type="ECO:0000256" key="6">
    <source>
        <dbReference type="ARBA" id="ARBA00023033"/>
    </source>
</evidence>
<feature type="binding site" description="axial binding residue" evidence="7">
    <location>
        <position position="492"/>
    </location>
    <ligand>
        <name>heme</name>
        <dbReference type="ChEBI" id="CHEBI:30413"/>
    </ligand>
    <ligandPart>
        <name>Fe</name>
        <dbReference type="ChEBI" id="CHEBI:18248"/>
    </ligandPart>
</feature>
<keyword evidence="5 7" id="KW-0408">Iron</keyword>
<dbReference type="InterPro" id="IPR001128">
    <property type="entry name" value="Cyt_P450"/>
</dbReference>
<dbReference type="OMA" id="GTGHHSC"/>
<proteinExistence type="inferred from homology"/>
<evidence type="ECO:0000313" key="9">
    <source>
        <dbReference type="EMBL" id="OJK01623.1"/>
    </source>
</evidence>
<evidence type="ECO:0000256" key="3">
    <source>
        <dbReference type="ARBA" id="ARBA00022723"/>
    </source>
</evidence>
<dbReference type="InterPro" id="IPR036396">
    <property type="entry name" value="Cyt_P450_sf"/>
</dbReference>
<keyword evidence="4" id="KW-0560">Oxidoreductase</keyword>
<dbReference type="RefSeq" id="XP_020057962.1">
    <property type="nucleotide sequence ID" value="XM_020199447.1"/>
</dbReference>
<accession>A0A1L9WZN0</accession>
<evidence type="ECO:0000256" key="4">
    <source>
        <dbReference type="ARBA" id="ARBA00023002"/>
    </source>
</evidence>
<dbReference type="VEuPathDB" id="FungiDB:ASPACDRAFT_26755"/>
<keyword evidence="8" id="KW-1133">Transmembrane helix</keyword>